<evidence type="ECO:0000256" key="1">
    <source>
        <dbReference type="SAM" id="MobiDB-lite"/>
    </source>
</evidence>
<dbReference type="Gene3D" id="1.20.120.900">
    <property type="entry name" value="Pex19, mPTS binding domain"/>
    <property type="match status" value="1"/>
</dbReference>
<gene>
    <name evidence="2" type="primary">PEX19</name>
    <name evidence="2" type="ORF">VC83_04021</name>
</gene>
<proteinExistence type="predicted"/>
<dbReference type="RefSeq" id="XP_024325084.1">
    <property type="nucleotide sequence ID" value="XM_024467658.1"/>
</dbReference>
<name>A0A177AEW8_9PEZI</name>
<dbReference type="OrthoDB" id="21292at2759"/>
<dbReference type="PANTHER" id="PTHR12774">
    <property type="entry name" value="PEROXISOMAL BIOGENESIS FACTOR 19"/>
    <property type="match status" value="1"/>
</dbReference>
<sequence length="346" mass="37344">MATKAGNIDGDVKATPDTVETIVRDTTIETTQDAKEVTPPKAVEPESFEDAPDPEEDDLDDLDDMLDEFSPTKTESKPATTEAPKPEKSTAGAASDEMADLNGMSEEDFAKHLQADMANLLGGMNSNPELAAQFKEMMSKIATEGGEGPGDFGAHPDAAGAYQQSAKSAAPSTAEESFQDTIRKTMEKIQASGEQATAACKEEDTDDILAELMKQMQSSGLGGEGGEEDFSKMLLGMMEQLTNKDILYEPMKELHDKFPAWMEKNKAATSKEDLKRYEEQQKVVAEIVKKFEEPTYTDASPTDREYIVGLMQLMQAAGSPPSDLVGDMASAQEAFGAPPDEGCPQQ</sequence>
<feature type="compositionally biased region" description="Polar residues" evidence="1">
    <location>
        <begin position="162"/>
        <end position="175"/>
    </location>
</feature>
<keyword evidence="2" id="KW-0675">Receptor</keyword>
<feature type="region of interest" description="Disordered" evidence="1">
    <location>
        <begin position="317"/>
        <end position="346"/>
    </location>
</feature>
<dbReference type="GO" id="GO:0033328">
    <property type="term" value="F:peroxisome membrane targeting sequence binding"/>
    <property type="evidence" value="ECO:0007669"/>
    <property type="project" value="TreeGrafter"/>
</dbReference>
<organism evidence="2">
    <name type="scientific">Pseudogymnoascus destructans</name>
    <dbReference type="NCBI Taxonomy" id="655981"/>
    <lineage>
        <taxon>Eukaryota</taxon>
        <taxon>Fungi</taxon>
        <taxon>Dikarya</taxon>
        <taxon>Ascomycota</taxon>
        <taxon>Pezizomycotina</taxon>
        <taxon>Leotiomycetes</taxon>
        <taxon>Thelebolales</taxon>
        <taxon>Thelebolaceae</taxon>
        <taxon>Pseudogymnoascus</taxon>
    </lineage>
</organism>
<accession>A0A177AEW8</accession>
<dbReference type="Proteomes" id="UP000077154">
    <property type="component" value="Unassembled WGS sequence"/>
</dbReference>
<dbReference type="InterPro" id="IPR006708">
    <property type="entry name" value="Pex19"/>
</dbReference>
<dbReference type="VEuPathDB" id="FungiDB:GMDG_06712"/>
<feature type="compositionally biased region" description="Basic and acidic residues" evidence="1">
    <location>
        <begin position="22"/>
        <end position="38"/>
    </location>
</feature>
<reference evidence="2" key="1">
    <citation type="submission" date="2016-03" db="EMBL/GenBank/DDBJ databases">
        <title>Updated assembly of Pseudogymnoascus destructans, the fungus causing white-nose syndrome of bats.</title>
        <authorList>
            <person name="Palmer J.M."/>
            <person name="Drees K.P."/>
            <person name="Foster J.T."/>
            <person name="Lindner D.L."/>
        </authorList>
    </citation>
    <scope>NUCLEOTIDE SEQUENCE [LARGE SCALE GENOMIC DNA]</scope>
    <source>
        <strain evidence="2">20631-21</strain>
    </source>
</reference>
<feature type="compositionally biased region" description="Acidic residues" evidence="1">
    <location>
        <begin position="46"/>
        <end position="67"/>
    </location>
</feature>
<feature type="region of interest" description="Disordered" evidence="1">
    <location>
        <begin position="146"/>
        <end position="175"/>
    </location>
</feature>
<dbReference type="GeneID" id="36287094"/>
<dbReference type="EMBL" id="KV441393">
    <property type="protein sequence ID" value="OAF59801.1"/>
    <property type="molecule type" value="Genomic_DNA"/>
</dbReference>
<dbReference type="GO" id="GO:0005778">
    <property type="term" value="C:peroxisomal membrane"/>
    <property type="evidence" value="ECO:0007669"/>
    <property type="project" value="TreeGrafter"/>
</dbReference>
<dbReference type="AlphaFoldDB" id="A0A177AEW8"/>
<dbReference type="Pfam" id="PF04614">
    <property type="entry name" value="Pex19"/>
    <property type="match status" value="1"/>
</dbReference>
<dbReference type="InterPro" id="IPR038322">
    <property type="entry name" value="Pex19_C_sf"/>
</dbReference>
<feature type="region of interest" description="Disordered" evidence="1">
    <location>
        <begin position="1"/>
        <end position="110"/>
    </location>
</feature>
<dbReference type="eggNOG" id="KOG3133">
    <property type="taxonomic scope" value="Eukaryota"/>
</dbReference>
<protein>
    <submittedName>
        <fullName evidence="2">Peroxisome chaperone and import receptor</fullName>
    </submittedName>
</protein>
<evidence type="ECO:0000313" key="2">
    <source>
        <dbReference type="EMBL" id="OAF59801.1"/>
    </source>
</evidence>
<dbReference type="GO" id="GO:0045046">
    <property type="term" value="P:protein import into peroxisome membrane"/>
    <property type="evidence" value="ECO:0007669"/>
    <property type="project" value="TreeGrafter"/>
</dbReference>
<dbReference type="PANTHER" id="PTHR12774:SF2">
    <property type="entry name" value="PEROXISOMAL BIOGENESIS FACTOR 19"/>
    <property type="match status" value="1"/>
</dbReference>